<accession>E4YZ95</accession>
<dbReference type="SMART" id="SM00355">
    <property type="entry name" value="ZnF_C2H2"/>
    <property type="match status" value="1"/>
</dbReference>
<protein>
    <recommendedName>
        <fullName evidence="6">C2H2-type domain-containing protein</fullName>
    </recommendedName>
</protein>
<dbReference type="GO" id="GO:0006884">
    <property type="term" value="P:cell volume homeostasis"/>
    <property type="evidence" value="ECO:0007669"/>
    <property type="project" value="TreeGrafter"/>
</dbReference>
<evidence type="ECO:0000256" key="5">
    <source>
        <dbReference type="SAM" id="MobiDB-lite"/>
    </source>
</evidence>
<dbReference type="EMBL" id="FN656103">
    <property type="protein sequence ID" value="CBY40773.1"/>
    <property type="molecule type" value="Genomic_DNA"/>
</dbReference>
<dbReference type="InterPro" id="IPR004842">
    <property type="entry name" value="SLC12A_fam"/>
</dbReference>
<keyword evidence="4" id="KW-0472">Membrane</keyword>
<feature type="domain" description="C2H2-type" evidence="6">
    <location>
        <begin position="43"/>
        <end position="66"/>
    </location>
</feature>
<keyword evidence="2" id="KW-0812">Transmembrane</keyword>
<feature type="non-terminal residue" evidence="7">
    <location>
        <position position="1"/>
    </location>
</feature>
<dbReference type="GO" id="GO:0007268">
    <property type="term" value="P:chemical synaptic transmission"/>
    <property type="evidence" value="ECO:0007669"/>
    <property type="project" value="TreeGrafter"/>
</dbReference>
<comment type="subcellular location">
    <subcellularLocation>
        <location evidence="1">Membrane</location>
        <topology evidence="1">Multi-pass membrane protein</topology>
    </subcellularLocation>
</comment>
<organism evidence="7">
    <name type="scientific">Oikopleura dioica</name>
    <name type="common">Tunicate</name>
    <dbReference type="NCBI Taxonomy" id="34765"/>
    <lineage>
        <taxon>Eukaryota</taxon>
        <taxon>Metazoa</taxon>
        <taxon>Chordata</taxon>
        <taxon>Tunicata</taxon>
        <taxon>Appendicularia</taxon>
        <taxon>Copelata</taxon>
        <taxon>Oikopleuridae</taxon>
        <taxon>Oikopleura</taxon>
    </lineage>
</organism>
<dbReference type="GO" id="GO:0015379">
    <property type="term" value="F:potassium:chloride symporter activity"/>
    <property type="evidence" value="ECO:0007669"/>
    <property type="project" value="TreeGrafter"/>
</dbReference>
<dbReference type="AlphaFoldDB" id="E4YZ95"/>
<feature type="region of interest" description="Disordered" evidence="5">
    <location>
        <begin position="1"/>
        <end position="35"/>
    </location>
</feature>
<dbReference type="PANTHER" id="PTHR11827:SF73">
    <property type="entry name" value="KAZACHOC, ISOFORM G"/>
    <property type="match status" value="1"/>
</dbReference>
<evidence type="ECO:0000256" key="2">
    <source>
        <dbReference type="ARBA" id="ARBA00022692"/>
    </source>
</evidence>
<proteinExistence type="predicted"/>
<dbReference type="Pfam" id="PF03522">
    <property type="entry name" value="SLC12"/>
    <property type="match status" value="1"/>
</dbReference>
<dbReference type="PANTHER" id="PTHR11827">
    <property type="entry name" value="SOLUTE CARRIER FAMILY 12, CATION COTRANSPORTERS"/>
    <property type="match status" value="1"/>
</dbReference>
<evidence type="ECO:0000256" key="3">
    <source>
        <dbReference type="ARBA" id="ARBA00022989"/>
    </source>
</evidence>
<dbReference type="Proteomes" id="UP000011014">
    <property type="component" value="Unassembled WGS sequence"/>
</dbReference>
<evidence type="ECO:0000259" key="6">
    <source>
        <dbReference type="SMART" id="SM00355"/>
    </source>
</evidence>
<dbReference type="GO" id="GO:1990573">
    <property type="term" value="P:potassium ion import across plasma membrane"/>
    <property type="evidence" value="ECO:0007669"/>
    <property type="project" value="TreeGrafter"/>
</dbReference>
<evidence type="ECO:0000256" key="4">
    <source>
        <dbReference type="ARBA" id="ARBA00023136"/>
    </source>
</evidence>
<dbReference type="InterPro" id="IPR018491">
    <property type="entry name" value="SLC12_C"/>
</dbReference>
<dbReference type="GO" id="GO:0005886">
    <property type="term" value="C:plasma membrane"/>
    <property type="evidence" value="ECO:0007669"/>
    <property type="project" value="TreeGrafter"/>
</dbReference>
<evidence type="ECO:0000256" key="1">
    <source>
        <dbReference type="ARBA" id="ARBA00004141"/>
    </source>
</evidence>
<feature type="compositionally biased region" description="Basic residues" evidence="5">
    <location>
        <begin position="19"/>
        <end position="29"/>
    </location>
</feature>
<gene>
    <name evidence="7" type="ORF">GSOID_T00022807001</name>
</gene>
<dbReference type="InterPro" id="IPR013087">
    <property type="entry name" value="Znf_C2H2_type"/>
</dbReference>
<evidence type="ECO:0000313" key="7">
    <source>
        <dbReference type="EMBL" id="CBY40773.1"/>
    </source>
</evidence>
<reference evidence="7" key="1">
    <citation type="journal article" date="2010" name="Science">
        <title>Plasticity of animal genome architecture unmasked by rapid evolution of a pelagic tunicate.</title>
        <authorList>
            <person name="Denoeud F."/>
            <person name="Henriet S."/>
            <person name="Mungpakdee S."/>
            <person name="Aury J.M."/>
            <person name="Da Silva C."/>
            <person name="Brinkmann H."/>
            <person name="Mikhaleva J."/>
            <person name="Olsen L.C."/>
            <person name="Jubin C."/>
            <person name="Canestro C."/>
            <person name="Bouquet J.M."/>
            <person name="Danks G."/>
            <person name="Poulain J."/>
            <person name="Campsteijn C."/>
            <person name="Adamski M."/>
            <person name="Cross I."/>
            <person name="Yadetie F."/>
            <person name="Muffato M."/>
            <person name="Louis A."/>
            <person name="Butcher S."/>
            <person name="Tsagkogeorga G."/>
            <person name="Konrad A."/>
            <person name="Singh S."/>
            <person name="Jensen M.F."/>
            <person name="Cong E.H."/>
            <person name="Eikeseth-Otteraa H."/>
            <person name="Noel B."/>
            <person name="Anthouard V."/>
            <person name="Porcel B.M."/>
            <person name="Kachouri-Lafond R."/>
            <person name="Nishino A."/>
            <person name="Ugolini M."/>
            <person name="Chourrout P."/>
            <person name="Nishida H."/>
            <person name="Aasland R."/>
            <person name="Huzurbazar S."/>
            <person name="Westhof E."/>
            <person name="Delsuc F."/>
            <person name="Lehrach H."/>
            <person name="Reinhardt R."/>
            <person name="Weissenbach J."/>
            <person name="Roy S.W."/>
            <person name="Artiguenave F."/>
            <person name="Postlethwait J.H."/>
            <person name="Manak J.R."/>
            <person name="Thompson E.M."/>
            <person name="Jaillon O."/>
            <person name="Du Pasquier L."/>
            <person name="Boudinot P."/>
            <person name="Liberles D.A."/>
            <person name="Volff J.N."/>
            <person name="Philippe H."/>
            <person name="Lenhard B."/>
            <person name="Roest Crollius H."/>
            <person name="Wincker P."/>
            <person name="Chourrout D."/>
        </authorList>
    </citation>
    <scope>NUCLEOTIDE SEQUENCE [LARGE SCALE GENOMIC DNA]</scope>
</reference>
<dbReference type="GO" id="GO:0055064">
    <property type="term" value="P:chloride ion homeostasis"/>
    <property type="evidence" value="ECO:0007669"/>
    <property type="project" value="TreeGrafter"/>
</dbReference>
<dbReference type="GO" id="GO:0045202">
    <property type="term" value="C:synapse"/>
    <property type="evidence" value="ECO:0007669"/>
    <property type="project" value="GOC"/>
</dbReference>
<name>E4YZ95_OIKDI</name>
<dbReference type="GO" id="GO:0055075">
    <property type="term" value="P:potassium ion homeostasis"/>
    <property type="evidence" value="ECO:0007669"/>
    <property type="project" value="TreeGrafter"/>
</dbReference>
<sequence>HNKIFTDEELSDEEESLPKRGRRKDRWRARSPDPIPGTPRRTYICSICGFSSSVLAKLQRHIKNSHNVKICEKNRRKKNWRKKSHLCQMFTNVQNVISSRSFLPMARCLMDENIMGPVENGKVECQGNECRLKYEDNYDSYGGPQAVKCKRHTSEKGVSWTRQTGECKTCRDLNMGEMDEEIFEGHIAGLRIGISQIKVVELNKQDISAYAYQRTVKMDQRNELLTELGVEDIGRVAEEVRAASAESQNHLEKIAMDNNMTWSPTHNSNRNNAEIIHQLRRVKFDESDYAKTYAKMHNARALNNVILDDSDSASLVIINLPAPPSNNFERERTYMMFIEALTMNLERVLLIRGSGKEVITAYG</sequence>
<keyword evidence="3" id="KW-1133">Transmembrane helix</keyword>